<dbReference type="STRING" id="1444770.AF72_04635"/>
<reference evidence="2 3" key="1">
    <citation type="journal article" date="2014" name="Genome Announc.">
        <title>Draft Genome Sequence of Xylella fastidiosa Pear Leaf Scorch Strain in Taiwan.</title>
        <authorList>
            <person name="Su C.C."/>
            <person name="Deng W.L."/>
            <person name="Jan F.J."/>
            <person name="Chang C.J."/>
            <person name="Huang H."/>
            <person name="Chen J."/>
        </authorList>
    </citation>
    <scope>NUCLEOTIDE SEQUENCE [LARGE SCALE GENOMIC DNA]</scope>
    <source>
        <strain evidence="2 3">PLS229</strain>
    </source>
</reference>
<organism evidence="2 3">
    <name type="scientific">Xylella taiwanensis</name>
    <dbReference type="NCBI Taxonomy" id="1444770"/>
    <lineage>
        <taxon>Bacteria</taxon>
        <taxon>Pseudomonadati</taxon>
        <taxon>Pseudomonadota</taxon>
        <taxon>Gammaproteobacteria</taxon>
        <taxon>Lysobacterales</taxon>
        <taxon>Lysobacteraceae</taxon>
        <taxon>Xylella</taxon>
    </lineage>
</organism>
<dbReference type="KEGG" id="xtw:AB672_01700"/>
<sequence>MLHDPLRRGYPELPRRCSAPAILALSQRRAAMTGTPRSSAVAQRHQRTGPGMHCGIPDTALRKHRQAGGVPRLVCIAYRSHVAIDTEEPDVNAQQAVHIKTKT</sequence>
<dbReference type="EMBL" id="JDSQ01000006">
    <property type="protein sequence ID" value="EWS78627.1"/>
    <property type="molecule type" value="Genomic_DNA"/>
</dbReference>
<feature type="region of interest" description="Disordered" evidence="1">
    <location>
        <begin position="31"/>
        <end position="52"/>
    </location>
</feature>
<comment type="caution">
    <text evidence="2">The sequence shown here is derived from an EMBL/GenBank/DDBJ whole genome shotgun (WGS) entry which is preliminary data.</text>
</comment>
<dbReference type="Proteomes" id="UP000020406">
    <property type="component" value="Unassembled WGS sequence"/>
</dbReference>
<protein>
    <submittedName>
        <fullName evidence="2">Uncharacterized protein</fullName>
    </submittedName>
</protein>
<evidence type="ECO:0000313" key="2">
    <source>
        <dbReference type="EMBL" id="EWS78627.1"/>
    </source>
</evidence>
<evidence type="ECO:0000313" key="3">
    <source>
        <dbReference type="Proteomes" id="UP000020406"/>
    </source>
</evidence>
<evidence type="ECO:0000256" key="1">
    <source>
        <dbReference type="SAM" id="MobiDB-lite"/>
    </source>
</evidence>
<dbReference type="AlphaFoldDB" id="Z9JLJ2"/>
<gene>
    <name evidence="2" type="ORF">AF72_04635</name>
</gene>
<name>Z9JLJ2_9GAMM</name>
<accession>Z9JLJ2</accession>
<proteinExistence type="predicted"/>